<dbReference type="KEGG" id="ncc:104965295"/>
<evidence type="ECO:0000313" key="2">
    <source>
        <dbReference type="RefSeq" id="XP_010792555.1"/>
    </source>
</evidence>
<dbReference type="Gene3D" id="3.40.50.300">
    <property type="entry name" value="P-loop containing nucleotide triphosphate hydrolases"/>
    <property type="match status" value="1"/>
</dbReference>
<name>A0A6I9PXG8_9TELE</name>
<protein>
    <submittedName>
        <fullName evidence="2">tRNA dimethylallyltransferase, mitochondrial-like</fullName>
    </submittedName>
</protein>
<dbReference type="GeneID" id="104965295"/>
<dbReference type="RefSeq" id="XP_010792555.1">
    <property type="nucleotide sequence ID" value="XM_010794253.1"/>
</dbReference>
<dbReference type="InterPro" id="IPR027417">
    <property type="entry name" value="P-loop_NTPase"/>
</dbReference>
<dbReference type="Proteomes" id="UP000504611">
    <property type="component" value="Unplaced"/>
</dbReference>
<accession>A0A6I9PXG8</accession>
<organism evidence="1 2">
    <name type="scientific">Notothenia coriiceps</name>
    <name type="common">black rockcod</name>
    <dbReference type="NCBI Taxonomy" id="8208"/>
    <lineage>
        <taxon>Eukaryota</taxon>
        <taxon>Metazoa</taxon>
        <taxon>Chordata</taxon>
        <taxon>Craniata</taxon>
        <taxon>Vertebrata</taxon>
        <taxon>Euteleostomi</taxon>
        <taxon>Actinopterygii</taxon>
        <taxon>Neopterygii</taxon>
        <taxon>Teleostei</taxon>
        <taxon>Neoteleostei</taxon>
        <taxon>Acanthomorphata</taxon>
        <taxon>Eupercaria</taxon>
        <taxon>Perciformes</taxon>
        <taxon>Notothenioidei</taxon>
        <taxon>Nototheniidae</taxon>
        <taxon>Notothenia</taxon>
    </lineage>
</organism>
<gene>
    <name evidence="2" type="primary">LOC104965295</name>
</gene>
<dbReference type="Pfam" id="PF01715">
    <property type="entry name" value="IPPT"/>
    <property type="match status" value="1"/>
</dbReference>
<dbReference type="OrthoDB" id="775260at2759"/>
<proteinExistence type="predicted"/>
<keyword evidence="1" id="KW-1185">Reference proteome</keyword>
<evidence type="ECO:0000313" key="1">
    <source>
        <dbReference type="Proteomes" id="UP000504611"/>
    </source>
</evidence>
<reference evidence="2" key="1">
    <citation type="submission" date="2025-08" db="UniProtKB">
        <authorList>
            <consortium name="RefSeq"/>
        </authorList>
    </citation>
    <scope>IDENTIFICATION</scope>
    <source>
        <tissue evidence="2">Muscle</tissue>
    </source>
</reference>
<dbReference type="Gene3D" id="1.10.20.140">
    <property type="match status" value="1"/>
</dbReference>
<dbReference type="AlphaFoldDB" id="A0A6I9PXG8"/>
<sequence>MCFIYRSLQIHEMTGVSHTRWLQEQRGQEGGDGLGGPLRYSDPCIFWLHADMEALDKRLDTRVDEMLSAGLIDELRDFHVCFNQQKVQDDRSLLMSNVSCVSLYERILPSGVGPSTGERTSPSLESVPFQRPAWSFLAQSKKPIFVPRV</sequence>